<evidence type="ECO:0000313" key="2">
    <source>
        <dbReference type="EMBL" id="EMO53357.1"/>
    </source>
</evidence>
<keyword evidence="1" id="KW-0472">Membrane</keyword>
<evidence type="ECO:0000256" key="1">
    <source>
        <dbReference type="SAM" id="Phobius"/>
    </source>
</evidence>
<evidence type="ECO:0000313" key="3">
    <source>
        <dbReference type="Proteomes" id="UP000012112"/>
    </source>
</evidence>
<feature type="transmembrane region" description="Helical" evidence="1">
    <location>
        <begin position="22"/>
        <end position="44"/>
    </location>
</feature>
<sequence length="50" mass="5703">MNVYCFVKVDTILYLILRMNDVVLSLILVNVGTITILNFTIFSFGSKKEC</sequence>
<organism evidence="2 3">
    <name type="scientific">Leptospira noguchii</name>
    <dbReference type="NCBI Taxonomy" id="28182"/>
    <lineage>
        <taxon>Bacteria</taxon>
        <taxon>Pseudomonadati</taxon>
        <taxon>Spirochaetota</taxon>
        <taxon>Spirochaetia</taxon>
        <taxon>Leptospirales</taxon>
        <taxon>Leptospiraceae</taxon>
        <taxon>Leptospira</taxon>
    </lineage>
</organism>
<accession>M6V7G2</accession>
<keyword evidence="1" id="KW-0812">Transmembrane</keyword>
<dbReference type="EMBL" id="AKWD02000043">
    <property type="protein sequence ID" value="EMO53357.1"/>
    <property type="molecule type" value="Genomic_DNA"/>
</dbReference>
<comment type="caution">
    <text evidence="2">The sequence shown here is derived from an EMBL/GenBank/DDBJ whole genome shotgun (WGS) entry which is preliminary data.</text>
</comment>
<proteinExistence type="predicted"/>
<reference evidence="2 3" key="1">
    <citation type="submission" date="2013-01" db="EMBL/GenBank/DDBJ databases">
        <authorList>
            <person name="Harkins D.M."/>
            <person name="Durkin A.S."/>
            <person name="Brinkac L.M."/>
            <person name="Haft D.H."/>
            <person name="Selengut J.D."/>
            <person name="Sanka R."/>
            <person name="DePew J."/>
            <person name="Purushe J."/>
            <person name="Matthias M.A."/>
            <person name="Vinetz J.M."/>
            <person name="Sutton G.G."/>
            <person name="Nierman W.C."/>
            <person name="Fouts D.E."/>
        </authorList>
    </citation>
    <scope>NUCLEOTIDE SEQUENCE [LARGE SCALE GENOMIC DNA]</scope>
    <source>
        <strain evidence="2 3">HAI1536</strain>
    </source>
</reference>
<gene>
    <name evidence="2" type="ORF">LEP1GSC172_2129</name>
</gene>
<name>M6V7G2_9LEPT</name>
<dbReference type="AlphaFoldDB" id="M6V7G2"/>
<keyword evidence="1" id="KW-1133">Transmembrane helix</keyword>
<dbReference type="Proteomes" id="UP000012112">
    <property type="component" value="Unassembled WGS sequence"/>
</dbReference>
<protein>
    <submittedName>
        <fullName evidence="2">Uncharacterized protein</fullName>
    </submittedName>
</protein>